<dbReference type="PANTHER" id="PTHR42870">
    <property type="entry name" value="ACETYL-COA C-ACETYLTRANSFERASE"/>
    <property type="match status" value="1"/>
</dbReference>
<sequence>MTTGRGLRGTAAVVGIGNPRYHKRGTSEDSALALILKAILAACEDAGADPRGIDGFVSYANDLNEGLAVGAALGVREVRWSTMVWGGGGGGVAAAVNAAAAAVATGQAECVAVYRGITEADDGRQSYGKGHFPPLLTAHGIVTPAQICALRTQRMLEADGVPRSAMEALTAVSYLHAQSNPDAAAFGKPLDPEVYADSRWIAEPLRLYDCSRENDGAGALLVVPAERARDFAQPPAYVLSGVQGAGPDWSESLENDAAYTSAGFHPALVNRMWDGAGIKAGEVDVVQVYENFTGPAVASLIDVGLCPPGVAAGEFMTVDNLRAPGGGLPINTSGGNIADGFVHGIGLAVEAVRQIRGSSPNQVAGADVSLLLGGPMAPLVSATIFGSAATR</sequence>
<dbReference type="AlphaFoldDB" id="A0A076MX56"/>
<dbReference type="Proteomes" id="UP000062973">
    <property type="component" value="Chromosome"/>
</dbReference>
<dbReference type="STRING" id="1068978.AMETH_3228"/>
<dbReference type="GO" id="GO:0016747">
    <property type="term" value="F:acyltransferase activity, transferring groups other than amino-acyl groups"/>
    <property type="evidence" value="ECO:0007669"/>
    <property type="project" value="InterPro"/>
</dbReference>
<proteinExistence type="predicted"/>
<dbReference type="InterPro" id="IPR016039">
    <property type="entry name" value="Thiolase-like"/>
</dbReference>
<dbReference type="EMBL" id="CP009110">
    <property type="protein sequence ID" value="AIJ23320.1"/>
    <property type="molecule type" value="Genomic_DNA"/>
</dbReference>
<reference evidence="2 3" key="1">
    <citation type="submission" date="2014-07" db="EMBL/GenBank/DDBJ databases">
        <title>Whole Genome Sequence of the Amycolatopsis methanolica 239.</title>
        <authorList>
            <person name="Tang B."/>
        </authorList>
    </citation>
    <scope>NUCLEOTIDE SEQUENCE [LARGE SCALE GENOMIC DNA]</scope>
    <source>
        <strain evidence="2 3">239</strain>
    </source>
</reference>
<dbReference type="CDD" id="cd00829">
    <property type="entry name" value="SCP-x_thiolase"/>
    <property type="match status" value="1"/>
</dbReference>
<evidence type="ECO:0000313" key="3">
    <source>
        <dbReference type="Proteomes" id="UP000062973"/>
    </source>
</evidence>
<gene>
    <name evidence="2" type="ORF">AMETH_3228</name>
</gene>
<dbReference type="PATRIC" id="fig|1068978.7.peg.3446"/>
<dbReference type="Gene3D" id="3.40.47.10">
    <property type="match status" value="1"/>
</dbReference>
<dbReference type="Pfam" id="PF22691">
    <property type="entry name" value="Thiolase_C_1"/>
    <property type="match status" value="1"/>
</dbReference>
<dbReference type="RefSeq" id="WP_017982148.1">
    <property type="nucleotide sequence ID" value="NZ_AQUL01000001.1"/>
</dbReference>
<name>A0A076MX56_AMYME</name>
<evidence type="ECO:0000313" key="2">
    <source>
        <dbReference type="EMBL" id="AIJ23320.1"/>
    </source>
</evidence>
<keyword evidence="3" id="KW-1185">Reference proteome</keyword>
<dbReference type="eggNOG" id="COG0183">
    <property type="taxonomic scope" value="Bacteria"/>
</dbReference>
<dbReference type="HOGENOM" id="CLU_035425_2_0_11"/>
<dbReference type="InterPro" id="IPR002155">
    <property type="entry name" value="Thiolase"/>
</dbReference>
<dbReference type="InterPro" id="IPR055140">
    <property type="entry name" value="Thiolase_C_2"/>
</dbReference>
<protein>
    <recommendedName>
        <fullName evidence="1">Thiolase C-terminal domain-containing protein</fullName>
    </recommendedName>
</protein>
<dbReference type="KEGG" id="amq:AMETH_3228"/>
<accession>A0A076MX56</accession>
<organism evidence="2 3">
    <name type="scientific">Amycolatopsis methanolica 239</name>
    <dbReference type="NCBI Taxonomy" id="1068978"/>
    <lineage>
        <taxon>Bacteria</taxon>
        <taxon>Bacillati</taxon>
        <taxon>Actinomycetota</taxon>
        <taxon>Actinomycetes</taxon>
        <taxon>Pseudonocardiales</taxon>
        <taxon>Pseudonocardiaceae</taxon>
        <taxon>Amycolatopsis</taxon>
        <taxon>Amycolatopsis methanolica group</taxon>
    </lineage>
</organism>
<dbReference type="PANTHER" id="PTHR42870:SF1">
    <property type="entry name" value="NON-SPECIFIC LIPID-TRANSFER PROTEIN-LIKE 2"/>
    <property type="match status" value="1"/>
</dbReference>
<dbReference type="SUPFAM" id="SSF53901">
    <property type="entry name" value="Thiolase-like"/>
    <property type="match status" value="2"/>
</dbReference>
<evidence type="ECO:0000259" key="1">
    <source>
        <dbReference type="Pfam" id="PF22691"/>
    </source>
</evidence>
<feature type="domain" description="Thiolase C-terminal" evidence="1">
    <location>
        <begin position="273"/>
        <end position="373"/>
    </location>
</feature>
<dbReference type="PIRSF" id="PIRSF000429">
    <property type="entry name" value="Ac-CoA_Ac_transf"/>
    <property type="match status" value="1"/>
</dbReference>
<dbReference type="OrthoDB" id="9785768at2"/>